<dbReference type="GO" id="GO:0005886">
    <property type="term" value="C:plasma membrane"/>
    <property type="evidence" value="ECO:0007669"/>
    <property type="project" value="TreeGrafter"/>
</dbReference>
<keyword evidence="5" id="KW-0472">Membrane</keyword>
<name>A0A384DML4_URSMA</name>
<gene>
    <name evidence="8" type="primary">LAIR1</name>
</gene>
<evidence type="ECO:0000256" key="3">
    <source>
        <dbReference type="ARBA" id="ARBA00023319"/>
    </source>
</evidence>
<dbReference type="InterPro" id="IPR050412">
    <property type="entry name" value="Ig-like_Receptors_ImmuneReg"/>
</dbReference>
<protein>
    <submittedName>
        <fullName evidence="8">Leukocyte-associated immunoglobulin-like receptor 1 isoform X1</fullName>
    </submittedName>
</protein>
<sequence length="259" mass="28414">MSSHVIPFLALALCLGQVLHAQNGVLPRPSIRAEPASVIPRGQTVTIVCQGPAGMDTFRLEKEGEVLYPDVKSLHETETQASFPIPASEDTAGLYRCLYYNGANWSERSEPLQLVVTEDPQTPWDDSNSSGLLTEHVSILTGVSVALFLCVFLVLMVLYCQRRKKHRPPGSQGEEQRPQERVSPAVDILERTPDLATVDRLPEKDGEMRTPTPTAGGPPDVTYAQLDHRILAQRTAQATSLRPTEPTAEFSTYAALATR</sequence>
<proteinExistence type="predicted"/>
<keyword evidence="3" id="KW-0393">Immunoglobulin domain</keyword>
<evidence type="ECO:0000256" key="1">
    <source>
        <dbReference type="ARBA" id="ARBA00022729"/>
    </source>
</evidence>
<dbReference type="RefSeq" id="XP_008708045.2">
    <property type="nucleotide sequence ID" value="XM_008709823.2"/>
</dbReference>
<dbReference type="SUPFAM" id="SSF48726">
    <property type="entry name" value="Immunoglobulin"/>
    <property type="match status" value="1"/>
</dbReference>
<dbReference type="CTD" id="3903"/>
<dbReference type="PANTHER" id="PTHR11738">
    <property type="entry name" value="MHC CLASS I NK CELL RECEPTOR"/>
    <property type="match status" value="1"/>
</dbReference>
<feature type="signal peptide" evidence="6">
    <location>
        <begin position="1"/>
        <end position="21"/>
    </location>
</feature>
<accession>A0A384DML4</accession>
<dbReference type="GeneID" id="103680278"/>
<keyword evidence="5" id="KW-0812">Transmembrane</keyword>
<dbReference type="InterPro" id="IPR036179">
    <property type="entry name" value="Ig-like_dom_sf"/>
</dbReference>
<feature type="chain" id="PRO_5035433897" evidence="6">
    <location>
        <begin position="22"/>
        <end position="259"/>
    </location>
</feature>
<evidence type="ECO:0000256" key="5">
    <source>
        <dbReference type="SAM" id="Phobius"/>
    </source>
</evidence>
<feature type="region of interest" description="Disordered" evidence="4">
    <location>
        <begin position="236"/>
        <end position="259"/>
    </location>
</feature>
<dbReference type="PANTHER" id="PTHR11738:SF129">
    <property type="entry name" value="LEUKOCYTE-ASSOCIATED IMMUNOGLOBULIN-LIKE RECEPTOR 1"/>
    <property type="match status" value="1"/>
</dbReference>
<organism evidence="7 8">
    <name type="scientific">Ursus maritimus</name>
    <name type="common">Polar bear</name>
    <name type="synonym">Thalarctos maritimus</name>
    <dbReference type="NCBI Taxonomy" id="29073"/>
    <lineage>
        <taxon>Eukaryota</taxon>
        <taxon>Metazoa</taxon>
        <taxon>Chordata</taxon>
        <taxon>Craniata</taxon>
        <taxon>Vertebrata</taxon>
        <taxon>Euteleostomi</taxon>
        <taxon>Mammalia</taxon>
        <taxon>Eutheria</taxon>
        <taxon>Laurasiatheria</taxon>
        <taxon>Carnivora</taxon>
        <taxon>Caniformia</taxon>
        <taxon>Ursidae</taxon>
        <taxon>Ursus</taxon>
    </lineage>
</organism>
<dbReference type="Gene3D" id="2.60.40.10">
    <property type="entry name" value="Immunoglobulins"/>
    <property type="match status" value="1"/>
</dbReference>
<feature type="transmembrane region" description="Helical" evidence="5">
    <location>
        <begin position="137"/>
        <end position="159"/>
    </location>
</feature>
<evidence type="ECO:0000313" key="7">
    <source>
        <dbReference type="Proteomes" id="UP000261680"/>
    </source>
</evidence>
<evidence type="ECO:0000256" key="4">
    <source>
        <dbReference type="SAM" id="MobiDB-lite"/>
    </source>
</evidence>
<reference evidence="8" key="1">
    <citation type="submission" date="2025-08" db="UniProtKB">
        <authorList>
            <consortium name="RefSeq"/>
        </authorList>
    </citation>
    <scope>IDENTIFICATION</scope>
    <source>
        <tissue evidence="8">Whole blood</tissue>
    </source>
</reference>
<keyword evidence="5" id="KW-1133">Transmembrane helix</keyword>
<dbReference type="KEGG" id="umr:103680278"/>
<dbReference type="Pfam" id="PF13895">
    <property type="entry name" value="Ig_2"/>
    <property type="match status" value="1"/>
</dbReference>
<dbReference type="Proteomes" id="UP000261680">
    <property type="component" value="Unplaced"/>
</dbReference>
<dbReference type="GO" id="GO:0002764">
    <property type="term" value="P:immune response-regulating signaling pathway"/>
    <property type="evidence" value="ECO:0007669"/>
    <property type="project" value="TreeGrafter"/>
</dbReference>
<evidence type="ECO:0000256" key="2">
    <source>
        <dbReference type="ARBA" id="ARBA00023157"/>
    </source>
</evidence>
<keyword evidence="7" id="KW-1185">Reference proteome</keyword>
<keyword evidence="2" id="KW-1015">Disulfide bond</keyword>
<evidence type="ECO:0000256" key="6">
    <source>
        <dbReference type="SAM" id="SignalP"/>
    </source>
</evidence>
<feature type="region of interest" description="Disordered" evidence="4">
    <location>
        <begin position="165"/>
        <end position="223"/>
    </location>
</feature>
<dbReference type="OrthoDB" id="9838250at2759"/>
<dbReference type="AlphaFoldDB" id="A0A384DML4"/>
<dbReference type="InterPro" id="IPR013783">
    <property type="entry name" value="Ig-like_fold"/>
</dbReference>
<evidence type="ECO:0000313" key="8">
    <source>
        <dbReference type="RefSeq" id="XP_008708045.2"/>
    </source>
</evidence>
<keyword evidence="1 6" id="KW-0732">Signal</keyword>
<dbReference type="FunFam" id="2.60.40.10:FF:000049">
    <property type="entry name" value="Leukocyte immunoglobulin-like receptor subfamily B member 1"/>
    <property type="match status" value="1"/>
</dbReference>